<comment type="caution">
    <text evidence="2">The sequence shown here is derived from an EMBL/GenBank/DDBJ whole genome shotgun (WGS) entry which is preliminary data.</text>
</comment>
<dbReference type="InterPro" id="IPR050126">
    <property type="entry name" value="Ap4A_hydrolase"/>
</dbReference>
<dbReference type="PANTHER" id="PTHR42850:SF7">
    <property type="entry name" value="BIS(5'-NUCLEOSYL)-TETRAPHOSPHATASE PRPE [ASYMMETRICAL]"/>
    <property type="match status" value="1"/>
</dbReference>
<dbReference type="Gene3D" id="3.60.21.10">
    <property type="match status" value="1"/>
</dbReference>
<feature type="domain" description="Calcineurin-like phosphoesterase" evidence="1">
    <location>
        <begin position="19"/>
        <end position="149"/>
    </location>
</feature>
<dbReference type="OrthoDB" id="9807890at2"/>
<dbReference type="Proteomes" id="UP000273643">
    <property type="component" value="Unassembled WGS sequence"/>
</dbReference>
<dbReference type="PANTHER" id="PTHR42850">
    <property type="entry name" value="METALLOPHOSPHOESTERASE"/>
    <property type="match status" value="1"/>
</dbReference>
<protein>
    <submittedName>
        <fullName evidence="2">Calcineurin-like phosphoesterase family protein</fullName>
    </submittedName>
</protein>
<accession>A0A3N1NX76</accession>
<proteinExistence type="predicted"/>
<dbReference type="RefSeq" id="WP_123637261.1">
    <property type="nucleotide sequence ID" value="NZ_RJUK01000001.1"/>
</dbReference>
<keyword evidence="3" id="KW-1185">Reference proteome</keyword>
<dbReference type="GO" id="GO:0005737">
    <property type="term" value="C:cytoplasm"/>
    <property type="evidence" value="ECO:0007669"/>
    <property type="project" value="TreeGrafter"/>
</dbReference>
<gene>
    <name evidence="2" type="ORF">EDC38_0604</name>
</gene>
<sequence>MGSELAGAGLSGEWRGYDVIGDVHGCAETLERLLHKLGYRQGPSGYYHHTRQAIFVGDIIDRGPRIREALQLVHAMVTAGAARMVLGNHEFNALAYCTPKAGCAAEAPVEYLRPHTPRNSRQLAETLEQFADYPDEWNAYLAWFRRQPLFLEWPEFRVVHACWDAELIARHRARFGDGRFDEAFLQETGIPGSDAARIKQRLTSGVDLPLPKGMTIVSSDGVERTHFRTKFWAPDAQTYEELLFQPDPLPDGFGQQRISPEHRQRMVTYGADEKPVFVGHYWLKGHPEPIASNIGCLDYSAVKFGRLVAYRFDGETQLNPKKFVWAYVDP</sequence>
<dbReference type="InterPro" id="IPR029052">
    <property type="entry name" value="Metallo-depent_PP-like"/>
</dbReference>
<dbReference type="EMBL" id="RJUK01000001">
    <property type="protein sequence ID" value="ROQ20011.1"/>
    <property type="molecule type" value="Genomic_DNA"/>
</dbReference>
<dbReference type="AlphaFoldDB" id="A0A3N1NX76"/>
<dbReference type="InterPro" id="IPR004843">
    <property type="entry name" value="Calcineurin-like_PHP"/>
</dbReference>
<evidence type="ECO:0000313" key="2">
    <source>
        <dbReference type="EMBL" id="ROQ20011.1"/>
    </source>
</evidence>
<evidence type="ECO:0000313" key="3">
    <source>
        <dbReference type="Proteomes" id="UP000273643"/>
    </source>
</evidence>
<organism evidence="2 3">
    <name type="scientific">Marinimicrobium koreense</name>
    <dbReference type="NCBI Taxonomy" id="306545"/>
    <lineage>
        <taxon>Bacteria</taxon>
        <taxon>Pseudomonadati</taxon>
        <taxon>Pseudomonadota</taxon>
        <taxon>Gammaproteobacteria</taxon>
        <taxon>Cellvibrionales</taxon>
        <taxon>Cellvibrionaceae</taxon>
        <taxon>Marinimicrobium</taxon>
    </lineage>
</organism>
<dbReference type="Pfam" id="PF00149">
    <property type="entry name" value="Metallophos"/>
    <property type="match status" value="1"/>
</dbReference>
<dbReference type="SUPFAM" id="SSF56300">
    <property type="entry name" value="Metallo-dependent phosphatases"/>
    <property type="match status" value="1"/>
</dbReference>
<evidence type="ECO:0000259" key="1">
    <source>
        <dbReference type="Pfam" id="PF00149"/>
    </source>
</evidence>
<name>A0A3N1NX76_9GAMM</name>
<reference evidence="2 3" key="1">
    <citation type="submission" date="2018-11" db="EMBL/GenBank/DDBJ databases">
        <title>Genomic Encyclopedia of Type Strains, Phase IV (KMG-IV): sequencing the most valuable type-strain genomes for metagenomic binning, comparative biology and taxonomic classification.</title>
        <authorList>
            <person name="Goeker M."/>
        </authorList>
    </citation>
    <scope>NUCLEOTIDE SEQUENCE [LARGE SCALE GENOMIC DNA]</scope>
    <source>
        <strain evidence="2 3">DSM 16974</strain>
    </source>
</reference>
<dbReference type="GO" id="GO:0016791">
    <property type="term" value="F:phosphatase activity"/>
    <property type="evidence" value="ECO:0007669"/>
    <property type="project" value="TreeGrafter"/>
</dbReference>